<evidence type="ECO:0000256" key="2">
    <source>
        <dbReference type="SAM" id="MobiDB-lite"/>
    </source>
</evidence>
<dbReference type="Proteomes" id="UP001175261">
    <property type="component" value="Unassembled WGS sequence"/>
</dbReference>
<dbReference type="EMBL" id="JAPDFR010000002">
    <property type="protein sequence ID" value="KAK0389224.1"/>
    <property type="molecule type" value="Genomic_DNA"/>
</dbReference>
<dbReference type="GO" id="GO:0008270">
    <property type="term" value="F:zinc ion binding"/>
    <property type="evidence" value="ECO:0007669"/>
    <property type="project" value="InterPro"/>
</dbReference>
<evidence type="ECO:0000313" key="4">
    <source>
        <dbReference type="EMBL" id="KAK0389224.1"/>
    </source>
</evidence>
<keyword evidence="1" id="KW-0539">Nucleus</keyword>
<dbReference type="Gene3D" id="4.10.240.10">
    <property type="entry name" value="Zn(2)-C6 fungal-type DNA-binding domain"/>
    <property type="match status" value="1"/>
</dbReference>
<dbReference type="InterPro" id="IPR052400">
    <property type="entry name" value="Zn2-C6_fungal_TF"/>
</dbReference>
<comment type="caution">
    <text evidence="4">The sequence shown here is derived from an EMBL/GenBank/DDBJ whole genome shotgun (WGS) entry which is preliminary data.</text>
</comment>
<sequence length="502" mass="55761">MAPPKERKRRFHRRSKLGCQTCKRRHVRCDEQKPLCTNCLQTGSECIYPSPEPTLPSSASAADIANTSGSGSGSGSGSNTPSLELQLQRQPVAAPLAGVPNLILNDYVGGSFEDLPEASKRLLKHFSQFSVWGQEPIIRQHESSAIQRAFENPGYMHMCLMLSACQWAWVTGSMDTVRIPFLYHKASTYQFAREQLCRAETAQNGDTMLAIAALALTEGAVGELYSSSQHLRGVSAALQGGPAGVHGISLPQKLLKMVGDGLRTGRTGRLVNVPEYQPTFMALLFASIWDISSLPPRAAPRYGWWEETDTQAARLWQNHTQDLNLNYEISRGFDPNQFVPTILNGDPRSSRTSFIATFFYLCGEVGHRIVDVVLIDWLLEQLIDDVRSGEQYLRSSTWSQPLWLWCVMFGAALANAGRPMTPVEHRTLQKWREVYNDNIKLISRVLGIDSWHSARTVLAELVGSIDEEADKALEELWYSAVASGIFAQHTINPAVIELPEGF</sequence>
<dbReference type="SUPFAM" id="SSF57701">
    <property type="entry name" value="Zn2/Cys6 DNA-binding domain"/>
    <property type="match status" value="1"/>
</dbReference>
<evidence type="ECO:0000256" key="1">
    <source>
        <dbReference type="ARBA" id="ARBA00023242"/>
    </source>
</evidence>
<dbReference type="GO" id="GO:0000981">
    <property type="term" value="F:DNA-binding transcription factor activity, RNA polymerase II-specific"/>
    <property type="evidence" value="ECO:0007669"/>
    <property type="project" value="InterPro"/>
</dbReference>
<dbReference type="InterPro" id="IPR001138">
    <property type="entry name" value="Zn2Cys6_DnaBD"/>
</dbReference>
<dbReference type="AlphaFoldDB" id="A0AA39L9V1"/>
<evidence type="ECO:0000259" key="3">
    <source>
        <dbReference type="PROSITE" id="PS50048"/>
    </source>
</evidence>
<proteinExistence type="predicted"/>
<organism evidence="4 5">
    <name type="scientific">Sarocladium strictum</name>
    <name type="common">Black bundle disease fungus</name>
    <name type="synonym">Acremonium strictum</name>
    <dbReference type="NCBI Taxonomy" id="5046"/>
    <lineage>
        <taxon>Eukaryota</taxon>
        <taxon>Fungi</taxon>
        <taxon>Dikarya</taxon>
        <taxon>Ascomycota</taxon>
        <taxon>Pezizomycotina</taxon>
        <taxon>Sordariomycetes</taxon>
        <taxon>Hypocreomycetidae</taxon>
        <taxon>Hypocreales</taxon>
        <taxon>Sarocladiaceae</taxon>
        <taxon>Sarocladium</taxon>
    </lineage>
</organism>
<dbReference type="CDD" id="cd00067">
    <property type="entry name" value="GAL4"/>
    <property type="match status" value="1"/>
</dbReference>
<accession>A0AA39L9V1</accession>
<dbReference type="Pfam" id="PF00172">
    <property type="entry name" value="Zn_clus"/>
    <property type="match status" value="1"/>
</dbReference>
<keyword evidence="5" id="KW-1185">Reference proteome</keyword>
<reference evidence="4" key="1">
    <citation type="submission" date="2022-10" db="EMBL/GenBank/DDBJ databases">
        <title>Determination and structural analysis of whole genome sequence of Sarocladium strictum F4-1.</title>
        <authorList>
            <person name="Hu L."/>
            <person name="Jiang Y."/>
        </authorList>
    </citation>
    <scope>NUCLEOTIDE SEQUENCE</scope>
    <source>
        <strain evidence="4">F4-1</strain>
    </source>
</reference>
<feature type="domain" description="Zn(2)-C6 fungal-type" evidence="3">
    <location>
        <begin position="18"/>
        <end position="48"/>
    </location>
</feature>
<dbReference type="SMART" id="SM00066">
    <property type="entry name" value="GAL4"/>
    <property type="match status" value="1"/>
</dbReference>
<evidence type="ECO:0000313" key="5">
    <source>
        <dbReference type="Proteomes" id="UP001175261"/>
    </source>
</evidence>
<name>A0AA39L9V1_SARSR</name>
<feature type="region of interest" description="Disordered" evidence="2">
    <location>
        <begin position="57"/>
        <end position="82"/>
    </location>
</feature>
<dbReference type="InterPro" id="IPR036864">
    <property type="entry name" value="Zn2-C6_fun-type_DNA-bd_sf"/>
</dbReference>
<dbReference type="PANTHER" id="PTHR47657">
    <property type="entry name" value="STEROL REGULATORY ELEMENT-BINDING PROTEIN ECM22"/>
    <property type="match status" value="1"/>
</dbReference>
<dbReference type="PANTHER" id="PTHR47657:SF7">
    <property type="entry name" value="STEROL REGULATORY ELEMENT-BINDING PROTEIN ECM22"/>
    <property type="match status" value="1"/>
</dbReference>
<dbReference type="PROSITE" id="PS00463">
    <property type="entry name" value="ZN2_CY6_FUNGAL_1"/>
    <property type="match status" value="1"/>
</dbReference>
<protein>
    <recommendedName>
        <fullName evidence="3">Zn(2)-C6 fungal-type domain-containing protein</fullName>
    </recommendedName>
</protein>
<gene>
    <name evidence="4" type="ORF">NLU13_2799</name>
</gene>
<dbReference type="PROSITE" id="PS50048">
    <property type="entry name" value="ZN2_CY6_FUNGAL_2"/>
    <property type="match status" value="1"/>
</dbReference>